<comment type="caution">
    <text evidence="10">The sequence shown here is derived from an EMBL/GenBank/DDBJ whole genome shotgun (WGS) entry which is preliminary data.</text>
</comment>
<evidence type="ECO:0000256" key="4">
    <source>
        <dbReference type="ARBA" id="ARBA00022840"/>
    </source>
</evidence>
<dbReference type="InterPro" id="IPR013759">
    <property type="entry name" value="Topo_IIA_B_C"/>
</dbReference>
<evidence type="ECO:0000256" key="6">
    <source>
        <dbReference type="ARBA" id="ARBA00023125"/>
    </source>
</evidence>
<keyword evidence="11" id="KW-1185">Reference proteome</keyword>
<evidence type="ECO:0000313" key="11">
    <source>
        <dbReference type="Proteomes" id="UP000886520"/>
    </source>
</evidence>
<dbReference type="GO" id="GO:0003677">
    <property type="term" value="F:DNA binding"/>
    <property type="evidence" value="ECO:0007669"/>
    <property type="project" value="UniProtKB-KW"/>
</dbReference>
<name>A0A9D4ZR43_ADICA</name>
<evidence type="ECO:0000256" key="1">
    <source>
        <dbReference type="ARBA" id="ARBA00000185"/>
    </source>
</evidence>
<dbReference type="OrthoDB" id="276498at2759"/>
<dbReference type="GO" id="GO:0003918">
    <property type="term" value="F:DNA topoisomerase type II (double strand cut, ATP-hydrolyzing) activity"/>
    <property type="evidence" value="ECO:0007669"/>
    <property type="project" value="UniProtKB-EC"/>
</dbReference>
<dbReference type="SUPFAM" id="SSF56719">
    <property type="entry name" value="Type II DNA topoisomerase"/>
    <property type="match status" value="1"/>
</dbReference>
<dbReference type="GO" id="GO:0005524">
    <property type="term" value="F:ATP binding"/>
    <property type="evidence" value="ECO:0007669"/>
    <property type="project" value="UniProtKB-KW"/>
</dbReference>
<evidence type="ECO:0000256" key="5">
    <source>
        <dbReference type="ARBA" id="ARBA00023029"/>
    </source>
</evidence>
<evidence type="ECO:0000256" key="2">
    <source>
        <dbReference type="ARBA" id="ARBA00010708"/>
    </source>
</evidence>
<dbReference type="InterPro" id="IPR002288">
    <property type="entry name" value="DNA_gyrase_B_C"/>
</dbReference>
<dbReference type="Pfam" id="PF00986">
    <property type="entry name" value="DNA_gyraseB_C"/>
    <property type="match status" value="1"/>
</dbReference>
<dbReference type="Proteomes" id="UP000886520">
    <property type="component" value="Chromosome 1"/>
</dbReference>
<keyword evidence="6" id="KW-0238">DNA-binding</keyword>
<keyword evidence="7" id="KW-0413">Isomerase</keyword>
<proteinExistence type="inferred from homology"/>
<dbReference type="AlphaFoldDB" id="A0A9D4ZR43"/>
<comment type="catalytic activity">
    <reaction evidence="1">
        <text>ATP-dependent breakage, passage and rejoining of double-stranded DNA.</text>
        <dbReference type="EC" id="5.6.2.2"/>
    </reaction>
</comment>
<dbReference type="InterPro" id="IPR013760">
    <property type="entry name" value="Topo_IIA-like_dom_sf"/>
</dbReference>
<dbReference type="PANTHER" id="PTHR45866">
    <property type="entry name" value="DNA GYRASE/TOPOISOMERASE SUBUNIT B"/>
    <property type="match status" value="1"/>
</dbReference>
<evidence type="ECO:0000256" key="8">
    <source>
        <dbReference type="SAM" id="MobiDB-lite"/>
    </source>
</evidence>
<evidence type="ECO:0000313" key="10">
    <source>
        <dbReference type="EMBL" id="KAI5084698.1"/>
    </source>
</evidence>
<reference evidence="10" key="1">
    <citation type="submission" date="2021-01" db="EMBL/GenBank/DDBJ databases">
        <title>Adiantum capillus-veneris genome.</title>
        <authorList>
            <person name="Fang Y."/>
            <person name="Liao Q."/>
        </authorList>
    </citation>
    <scope>NUCLEOTIDE SEQUENCE</scope>
    <source>
        <strain evidence="10">H3</strain>
        <tissue evidence="10">Leaf</tissue>
    </source>
</reference>
<sequence length="205" mass="23514">MDVCFWWSSTERIERGVDESVIVGADLAHSSAPSPLSSVRTPIEGNRTSSGSLGYGTEKQEKLDERRLHICWFPTLYKVERGRHIHYCYNKNDLERLKKGFPPNASYNIQRFKAEEGFHSPVVICVSHLISHYHLFAGLGEMMRLQLWETTMDPARRLLKQLTREDVAEATLIFTSLMGDKVDTRKELILNFASRVNLQSLDLCL</sequence>
<feature type="region of interest" description="Disordered" evidence="8">
    <location>
        <begin position="31"/>
        <end position="56"/>
    </location>
</feature>
<evidence type="ECO:0000256" key="7">
    <source>
        <dbReference type="ARBA" id="ARBA00023235"/>
    </source>
</evidence>
<evidence type="ECO:0000259" key="9">
    <source>
        <dbReference type="Pfam" id="PF00986"/>
    </source>
</evidence>
<accession>A0A9D4ZR43</accession>
<keyword evidence="3" id="KW-0547">Nucleotide-binding</keyword>
<keyword evidence="5" id="KW-0799">Topoisomerase</keyword>
<keyword evidence="4" id="KW-0067">ATP-binding</keyword>
<evidence type="ECO:0000256" key="3">
    <source>
        <dbReference type="ARBA" id="ARBA00022741"/>
    </source>
</evidence>
<dbReference type="PANTHER" id="PTHR45866:SF1">
    <property type="entry name" value="DNA GYRASE SUBUNIT B, MITOCHONDRIAL"/>
    <property type="match status" value="1"/>
</dbReference>
<comment type="similarity">
    <text evidence="2">Belongs to the type II topoisomerase GyrB family.</text>
</comment>
<dbReference type="EMBL" id="JABFUD020000001">
    <property type="protein sequence ID" value="KAI5084698.1"/>
    <property type="molecule type" value="Genomic_DNA"/>
</dbReference>
<organism evidence="10 11">
    <name type="scientific">Adiantum capillus-veneris</name>
    <name type="common">Maidenhair fern</name>
    <dbReference type="NCBI Taxonomy" id="13818"/>
    <lineage>
        <taxon>Eukaryota</taxon>
        <taxon>Viridiplantae</taxon>
        <taxon>Streptophyta</taxon>
        <taxon>Embryophyta</taxon>
        <taxon>Tracheophyta</taxon>
        <taxon>Polypodiopsida</taxon>
        <taxon>Polypodiidae</taxon>
        <taxon>Polypodiales</taxon>
        <taxon>Pteridineae</taxon>
        <taxon>Pteridaceae</taxon>
        <taxon>Vittarioideae</taxon>
        <taxon>Adiantum</taxon>
    </lineage>
</organism>
<dbReference type="GO" id="GO:0006265">
    <property type="term" value="P:DNA topological change"/>
    <property type="evidence" value="ECO:0007669"/>
    <property type="project" value="InterPro"/>
</dbReference>
<protein>
    <recommendedName>
        <fullName evidence="9">DNA gyrase B subunit C-terminal domain-containing protein</fullName>
    </recommendedName>
</protein>
<feature type="domain" description="DNA gyrase B subunit C-terminal" evidence="9">
    <location>
        <begin position="136"/>
        <end position="189"/>
    </location>
</feature>
<gene>
    <name evidence="10" type="ORF">GOP47_0000867</name>
</gene>
<dbReference type="Gene3D" id="3.40.50.670">
    <property type="match status" value="1"/>
</dbReference>